<keyword evidence="3" id="KW-1185">Reference proteome</keyword>
<organism evidence="2 3">
    <name type="scientific">Cadophora malorum</name>
    <dbReference type="NCBI Taxonomy" id="108018"/>
    <lineage>
        <taxon>Eukaryota</taxon>
        <taxon>Fungi</taxon>
        <taxon>Dikarya</taxon>
        <taxon>Ascomycota</taxon>
        <taxon>Pezizomycotina</taxon>
        <taxon>Leotiomycetes</taxon>
        <taxon>Helotiales</taxon>
        <taxon>Ploettnerulaceae</taxon>
        <taxon>Cadophora</taxon>
    </lineage>
</organism>
<feature type="region of interest" description="Disordered" evidence="1">
    <location>
        <begin position="1"/>
        <end position="28"/>
    </location>
</feature>
<dbReference type="Gene3D" id="1.10.1170.10">
    <property type="entry name" value="Inhibitor Of Apoptosis Protein (2mihbC-IAP-1), Chain A"/>
    <property type="match status" value="1"/>
</dbReference>
<evidence type="ECO:0000313" key="3">
    <source>
        <dbReference type="Proteomes" id="UP000664132"/>
    </source>
</evidence>
<feature type="compositionally biased region" description="Low complexity" evidence="1">
    <location>
        <begin position="9"/>
        <end position="26"/>
    </location>
</feature>
<dbReference type="OrthoDB" id="2196114at2759"/>
<sequence length="235" mass="26286">MSAEAERNPPQSSSTISSPSSPQSPQFVVPGLHERVPQKDDFKTINVQYSFATISSRLDSFREWPYTTVPPVQLAVSGFYHEPSDENFATLICFSCGAGFGIVGPPVKISNKKLEQFLLERHTEDCLWADMRRNATAFSQHLSNVQGGPLSRSSTDDGSCDSHPSRSREEKQQQKKRKGSLSLGSKDDRNYDNELDLYLLVQIKRARKESDAKEIRVVNVGDCGHGNTTELRVFF</sequence>
<reference evidence="2" key="1">
    <citation type="submission" date="2021-02" db="EMBL/GenBank/DDBJ databases">
        <title>Genome sequence Cadophora malorum strain M34.</title>
        <authorList>
            <person name="Stefanovic E."/>
            <person name="Vu D."/>
            <person name="Scully C."/>
            <person name="Dijksterhuis J."/>
            <person name="Roader J."/>
            <person name="Houbraken J."/>
        </authorList>
    </citation>
    <scope>NUCLEOTIDE SEQUENCE</scope>
    <source>
        <strain evidence="2">M34</strain>
    </source>
</reference>
<dbReference type="AlphaFoldDB" id="A0A8H8BTM8"/>
<feature type="region of interest" description="Disordered" evidence="1">
    <location>
        <begin position="142"/>
        <end position="187"/>
    </location>
</feature>
<gene>
    <name evidence="2" type="ORF">IFR04_003273</name>
</gene>
<accession>A0A8H8BTM8</accession>
<comment type="caution">
    <text evidence="2">The sequence shown here is derived from an EMBL/GenBank/DDBJ whole genome shotgun (WGS) entry which is preliminary data.</text>
</comment>
<dbReference type="PROSITE" id="PS50143">
    <property type="entry name" value="BIR_REPEAT_2"/>
    <property type="match status" value="1"/>
</dbReference>
<dbReference type="EMBL" id="JAFJYH010000032">
    <property type="protein sequence ID" value="KAG4423591.1"/>
    <property type="molecule type" value="Genomic_DNA"/>
</dbReference>
<evidence type="ECO:0000313" key="2">
    <source>
        <dbReference type="EMBL" id="KAG4423591.1"/>
    </source>
</evidence>
<protein>
    <submittedName>
        <fullName evidence="2">Uncharacterized protein</fullName>
    </submittedName>
</protein>
<dbReference type="SUPFAM" id="SSF57924">
    <property type="entry name" value="Inhibitor of apoptosis (IAP) repeat"/>
    <property type="match status" value="1"/>
</dbReference>
<name>A0A8H8BTM8_9HELO</name>
<feature type="compositionally biased region" description="Basic and acidic residues" evidence="1">
    <location>
        <begin position="163"/>
        <end position="173"/>
    </location>
</feature>
<dbReference type="Proteomes" id="UP000664132">
    <property type="component" value="Unassembled WGS sequence"/>
</dbReference>
<proteinExistence type="predicted"/>
<feature type="compositionally biased region" description="Polar residues" evidence="1">
    <location>
        <begin position="142"/>
        <end position="157"/>
    </location>
</feature>
<dbReference type="InterPro" id="IPR001370">
    <property type="entry name" value="BIR_rpt"/>
</dbReference>
<evidence type="ECO:0000256" key="1">
    <source>
        <dbReference type="SAM" id="MobiDB-lite"/>
    </source>
</evidence>